<feature type="binding site" evidence="18">
    <location>
        <begin position="205"/>
        <end position="206"/>
    </location>
    <ligand>
        <name>ATP</name>
        <dbReference type="ChEBI" id="CHEBI:30616"/>
    </ligand>
</feature>
<dbReference type="Proteomes" id="UP000321827">
    <property type="component" value="Unassembled WGS sequence"/>
</dbReference>
<feature type="binding site" evidence="18">
    <location>
        <position position="284"/>
    </location>
    <ligand>
        <name>ATP</name>
        <dbReference type="ChEBI" id="CHEBI:30616"/>
    </ligand>
</feature>
<evidence type="ECO:0000256" key="18">
    <source>
        <dbReference type="HAMAP-Rule" id="MF_00021"/>
    </source>
</evidence>
<dbReference type="FunFam" id="3.40.50.620:FF:000053">
    <property type="entry name" value="Probable tRNA sulfurtransferase"/>
    <property type="match status" value="1"/>
</dbReference>
<evidence type="ECO:0000256" key="14">
    <source>
        <dbReference type="ARBA" id="ARBA00071867"/>
    </source>
</evidence>
<evidence type="ECO:0000313" key="21">
    <source>
        <dbReference type="Proteomes" id="UP000321827"/>
    </source>
</evidence>
<evidence type="ECO:0000256" key="6">
    <source>
        <dbReference type="ARBA" id="ARBA00022840"/>
    </source>
</evidence>
<comment type="catalytic activity">
    <reaction evidence="9 18">
        <text>[ThiI sulfur-carrier protein]-S-sulfanyl-L-cysteine + a uridine in tRNA + 2 reduced [2Fe-2S]-[ferredoxin] + ATP + H(+) = [ThiI sulfur-carrier protein]-L-cysteine + a 4-thiouridine in tRNA + 2 oxidized [2Fe-2S]-[ferredoxin] + AMP + diphosphate</text>
        <dbReference type="Rhea" id="RHEA:24176"/>
        <dbReference type="Rhea" id="RHEA-COMP:10000"/>
        <dbReference type="Rhea" id="RHEA-COMP:10001"/>
        <dbReference type="Rhea" id="RHEA-COMP:13337"/>
        <dbReference type="Rhea" id="RHEA-COMP:13338"/>
        <dbReference type="Rhea" id="RHEA-COMP:13339"/>
        <dbReference type="Rhea" id="RHEA-COMP:13340"/>
        <dbReference type="ChEBI" id="CHEBI:15378"/>
        <dbReference type="ChEBI" id="CHEBI:29950"/>
        <dbReference type="ChEBI" id="CHEBI:30616"/>
        <dbReference type="ChEBI" id="CHEBI:33019"/>
        <dbReference type="ChEBI" id="CHEBI:33737"/>
        <dbReference type="ChEBI" id="CHEBI:33738"/>
        <dbReference type="ChEBI" id="CHEBI:61963"/>
        <dbReference type="ChEBI" id="CHEBI:65315"/>
        <dbReference type="ChEBI" id="CHEBI:136798"/>
        <dbReference type="ChEBI" id="CHEBI:456215"/>
        <dbReference type="EC" id="2.8.1.4"/>
    </reaction>
</comment>
<dbReference type="OrthoDB" id="9773948at2"/>
<evidence type="ECO:0000256" key="5">
    <source>
        <dbReference type="ARBA" id="ARBA00022741"/>
    </source>
</evidence>
<proteinExistence type="inferred from homology"/>
<evidence type="ECO:0000256" key="12">
    <source>
        <dbReference type="ARBA" id="ARBA00061472"/>
    </source>
</evidence>
<dbReference type="GO" id="GO:0009229">
    <property type="term" value="P:thiamine diphosphate biosynthetic process"/>
    <property type="evidence" value="ECO:0007669"/>
    <property type="project" value="UniProtKB-UniRule"/>
</dbReference>
<keyword evidence="6 18" id="KW-0067">ATP-binding</keyword>
<dbReference type="PANTHER" id="PTHR43209:SF1">
    <property type="entry name" value="TRNA SULFURTRANSFERASE"/>
    <property type="match status" value="1"/>
</dbReference>
<evidence type="ECO:0000256" key="9">
    <source>
        <dbReference type="ARBA" id="ARBA00050570"/>
    </source>
</evidence>
<gene>
    <name evidence="18 20" type="primary">thiI</name>
    <name evidence="20" type="ORF">ODE01S_18810</name>
</gene>
<keyword evidence="7 18" id="KW-0694">RNA-binding</keyword>
<dbReference type="GO" id="GO:0002937">
    <property type="term" value="P:tRNA 4-thiouridine biosynthesis"/>
    <property type="evidence" value="ECO:0007669"/>
    <property type="project" value="TreeGrafter"/>
</dbReference>
<organism evidence="20 21">
    <name type="scientific">Oceanithermus desulfurans NBRC 100063</name>
    <dbReference type="NCBI Taxonomy" id="1227550"/>
    <lineage>
        <taxon>Bacteria</taxon>
        <taxon>Thermotogati</taxon>
        <taxon>Deinococcota</taxon>
        <taxon>Deinococci</taxon>
        <taxon>Thermales</taxon>
        <taxon>Thermaceae</taxon>
        <taxon>Oceanithermus</taxon>
    </lineage>
</organism>
<dbReference type="GO" id="GO:0009228">
    <property type="term" value="P:thiamine biosynthetic process"/>
    <property type="evidence" value="ECO:0007669"/>
    <property type="project" value="UniProtKB-KW"/>
</dbReference>
<dbReference type="InterPro" id="IPR050102">
    <property type="entry name" value="tRNA_sulfurtransferase_ThiI"/>
</dbReference>
<dbReference type="GO" id="GO:0005524">
    <property type="term" value="F:ATP binding"/>
    <property type="evidence" value="ECO:0007669"/>
    <property type="project" value="UniProtKB-UniRule"/>
</dbReference>
<dbReference type="InterPro" id="IPR004114">
    <property type="entry name" value="THUMP_dom"/>
</dbReference>
<dbReference type="InterPro" id="IPR020536">
    <property type="entry name" value="ThiI_AANH"/>
</dbReference>
<feature type="binding site" evidence="18">
    <location>
        <position position="293"/>
    </location>
    <ligand>
        <name>ATP</name>
        <dbReference type="ChEBI" id="CHEBI:30616"/>
    </ligand>
</feature>
<accession>A0A511RMX1</accession>
<evidence type="ECO:0000256" key="15">
    <source>
        <dbReference type="ARBA" id="ARBA00075337"/>
    </source>
</evidence>
<dbReference type="EC" id="2.8.1.4" evidence="13 18"/>
<dbReference type="PROSITE" id="PS51165">
    <property type="entry name" value="THUMP"/>
    <property type="match status" value="1"/>
</dbReference>
<dbReference type="InterPro" id="IPR054173">
    <property type="entry name" value="ThiI_fer"/>
</dbReference>
<feature type="domain" description="THUMP" evidence="19">
    <location>
        <begin position="59"/>
        <end position="160"/>
    </location>
</feature>
<dbReference type="GO" id="GO:0000049">
    <property type="term" value="F:tRNA binding"/>
    <property type="evidence" value="ECO:0007669"/>
    <property type="project" value="UniProtKB-UniRule"/>
</dbReference>
<dbReference type="SUPFAM" id="SSF143437">
    <property type="entry name" value="THUMP domain-like"/>
    <property type="match status" value="1"/>
</dbReference>
<comment type="caution">
    <text evidence="20">The sequence shown here is derived from an EMBL/GenBank/DDBJ whole genome shotgun (WGS) entry which is preliminary data.</text>
</comment>
<feature type="binding site" evidence="18">
    <location>
        <begin position="180"/>
        <end position="181"/>
    </location>
    <ligand>
        <name>ATP</name>
        <dbReference type="ChEBI" id="CHEBI:30616"/>
    </ligand>
</feature>
<reference evidence="20 21" key="1">
    <citation type="submission" date="2019-07" db="EMBL/GenBank/DDBJ databases">
        <title>Whole genome shotgun sequence of Oceanithermus desulfurans NBRC 100063.</title>
        <authorList>
            <person name="Hosoyama A."/>
            <person name="Uohara A."/>
            <person name="Ohji S."/>
            <person name="Ichikawa N."/>
        </authorList>
    </citation>
    <scope>NUCLEOTIDE SEQUENCE [LARGE SCALE GENOMIC DNA]</scope>
    <source>
        <strain evidence="20 21">NBRC 100063</strain>
    </source>
</reference>
<dbReference type="GO" id="GO:0005829">
    <property type="term" value="C:cytosol"/>
    <property type="evidence" value="ECO:0007669"/>
    <property type="project" value="TreeGrafter"/>
</dbReference>
<comment type="pathway">
    <text evidence="18">Cofactor biosynthesis; thiamine diphosphate biosynthesis.</text>
</comment>
<evidence type="ECO:0000256" key="7">
    <source>
        <dbReference type="ARBA" id="ARBA00022884"/>
    </source>
</evidence>
<dbReference type="SUPFAM" id="SSF52402">
    <property type="entry name" value="Adenine nucleotide alpha hydrolases-like"/>
    <property type="match status" value="1"/>
</dbReference>
<evidence type="ECO:0000256" key="16">
    <source>
        <dbReference type="ARBA" id="ARBA00077849"/>
    </source>
</evidence>
<dbReference type="RefSeq" id="WP_147148191.1">
    <property type="nucleotide sequence ID" value="NZ_BJXN01000014.1"/>
</dbReference>
<dbReference type="InterPro" id="IPR049962">
    <property type="entry name" value="THUMP_ThiI"/>
</dbReference>
<dbReference type="CDD" id="cd11716">
    <property type="entry name" value="THUMP_ThiI"/>
    <property type="match status" value="1"/>
</dbReference>
<evidence type="ECO:0000256" key="13">
    <source>
        <dbReference type="ARBA" id="ARBA00066827"/>
    </source>
</evidence>
<comment type="function">
    <text evidence="11 18">Catalyzes the ATP-dependent transfer of a sulfur to tRNA to produce 4-thiouridine in position 8 of tRNAs, which functions as a near-UV photosensor. Also catalyzes the transfer of sulfur to the sulfur carrier protein ThiS, forming ThiS-thiocarboxylate. This is a step in the synthesis of thiazole, in the thiamine biosynthesis pathway. The sulfur is donated as persulfide by IscS.</text>
</comment>
<dbReference type="Pfam" id="PF02926">
    <property type="entry name" value="THUMP"/>
    <property type="match status" value="1"/>
</dbReference>
<name>A0A511RMX1_9DEIN</name>
<dbReference type="SMART" id="SM00981">
    <property type="entry name" value="THUMP"/>
    <property type="match status" value="1"/>
</dbReference>
<dbReference type="AlphaFoldDB" id="A0A511RMX1"/>
<dbReference type="PANTHER" id="PTHR43209">
    <property type="entry name" value="TRNA SULFURTRANSFERASE"/>
    <property type="match status" value="1"/>
</dbReference>
<evidence type="ECO:0000256" key="11">
    <source>
        <dbReference type="ARBA" id="ARBA00058382"/>
    </source>
</evidence>
<comment type="catalytic activity">
    <reaction evidence="10 18">
        <text>[ThiS sulfur-carrier protein]-C-terminal Gly-Gly-AMP + S-sulfanyl-L-cysteinyl-[cysteine desulfurase] + AH2 = [ThiS sulfur-carrier protein]-C-terminal-Gly-aminoethanethioate + L-cysteinyl-[cysteine desulfurase] + A + AMP + 2 H(+)</text>
        <dbReference type="Rhea" id="RHEA:43340"/>
        <dbReference type="Rhea" id="RHEA-COMP:12157"/>
        <dbReference type="Rhea" id="RHEA-COMP:12158"/>
        <dbReference type="Rhea" id="RHEA-COMP:12910"/>
        <dbReference type="Rhea" id="RHEA-COMP:19908"/>
        <dbReference type="ChEBI" id="CHEBI:13193"/>
        <dbReference type="ChEBI" id="CHEBI:15378"/>
        <dbReference type="ChEBI" id="CHEBI:17499"/>
        <dbReference type="ChEBI" id="CHEBI:29950"/>
        <dbReference type="ChEBI" id="CHEBI:61963"/>
        <dbReference type="ChEBI" id="CHEBI:90618"/>
        <dbReference type="ChEBI" id="CHEBI:232372"/>
        <dbReference type="ChEBI" id="CHEBI:456215"/>
    </reaction>
</comment>
<keyword evidence="2 18" id="KW-0963">Cytoplasm</keyword>
<evidence type="ECO:0000256" key="2">
    <source>
        <dbReference type="ARBA" id="ARBA00022490"/>
    </source>
</evidence>
<dbReference type="Pfam" id="PF22025">
    <property type="entry name" value="ThiI_fer"/>
    <property type="match status" value="1"/>
</dbReference>
<keyword evidence="3 18" id="KW-0820">tRNA-binding</keyword>
<evidence type="ECO:0000256" key="1">
    <source>
        <dbReference type="ARBA" id="ARBA00004496"/>
    </source>
</evidence>
<comment type="similarity">
    <text evidence="12 18">Belongs to the ThiI family.</text>
</comment>
<evidence type="ECO:0000256" key="4">
    <source>
        <dbReference type="ARBA" id="ARBA00022679"/>
    </source>
</evidence>
<dbReference type="InterPro" id="IPR014729">
    <property type="entry name" value="Rossmann-like_a/b/a_fold"/>
</dbReference>
<keyword evidence="8 18" id="KW-0784">Thiamine biosynthesis</keyword>
<evidence type="ECO:0000256" key="8">
    <source>
        <dbReference type="ARBA" id="ARBA00022977"/>
    </source>
</evidence>
<dbReference type="CDD" id="cd01712">
    <property type="entry name" value="PPase_ThiI"/>
    <property type="match status" value="1"/>
</dbReference>
<dbReference type="GO" id="GO:0140741">
    <property type="term" value="F:tRNA-uracil-4 sulfurtransferase activity"/>
    <property type="evidence" value="ECO:0007669"/>
    <property type="project" value="UniProtKB-EC"/>
</dbReference>
<dbReference type="Gene3D" id="3.30.2130.30">
    <property type="match status" value="1"/>
</dbReference>
<protein>
    <recommendedName>
        <fullName evidence="14 18">Probable tRNA sulfurtransferase</fullName>
        <ecNumber evidence="13 18">2.8.1.4</ecNumber>
    </recommendedName>
    <alternativeName>
        <fullName evidence="15 18">Sulfur carrier protein ThiS sulfurtransferase</fullName>
    </alternativeName>
    <alternativeName>
        <fullName evidence="16 18">Thiamine biosynthesis protein ThiI</fullName>
    </alternativeName>
    <alternativeName>
        <fullName evidence="17 18">tRNA 4-thiouridine synthase</fullName>
    </alternativeName>
</protein>
<sequence>MVTPVRFLVHYHEIGLKGKNRRRFEQLLAQRLRDALGPDTTVRLLHGRLLVEAEPARAAEVEERLARVFGVAYFARVRTAPVDFGRVAEAALELLEARPGSFRVRAKRANKRLPFTSPEAEREIGARIVAATGRPVRLKGADVEVFVEFYEDEAWVFTSAQRTPGPGGLPVGASARVVVLISGGIDSPVAAWRMAKRGARPVYVHFHSYPHTSLDSLRKTVAELEVLARWHGPAKLYVVPLADVQEQIFAHSPERYRTLLYRRFMYRIAERAAAREGAGALVTGDALGQVASQTLENLHAVERAVGMTVLRPLIGMDKTEVIAEAQKIGTYAISILPQQDCCSFLEPKRPATRSTPEQLERAESDLDVEALVEQAWSQAELRRIEPQD</sequence>
<feature type="binding site" evidence="18">
    <location>
        <position position="262"/>
    </location>
    <ligand>
        <name>ATP</name>
        <dbReference type="ChEBI" id="CHEBI:30616"/>
    </ligand>
</feature>
<dbReference type="GO" id="GO:0052837">
    <property type="term" value="P:thiazole biosynthetic process"/>
    <property type="evidence" value="ECO:0007669"/>
    <property type="project" value="TreeGrafter"/>
</dbReference>
<dbReference type="InterPro" id="IPR049961">
    <property type="entry name" value="ThiI_N"/>
</dbReference>
<dbReference type="Gene3D" id="3.40.50.620">
    <property type="entry name" value="HUPs"/>
    <property type="match status" value="1"/>
</dbReference>
<dbReference type="InterPro" id="IPR003720">
    <property type="entry name" value="tRNA_STrfase"/>
</dbReference>
<evidence type="ECO:0000313" key="20">
    <source>
        <dbReference type="EMBL" id="GEM90447.1"/>
    </source>
</evidence>
<evidence type="ECO:0000259" key="19">
    <source>
        <dbReference type="PROSITE" id="PS51165"/>
    </source>
</evidence>
<dbReference type="NCBIfam" id="TIGR00342">
    <property type="entry name" value="tRNA uracil 4-sulfurtransferase ThiI"/>
    <property type="match status" value="1"/>
</dbReference>
<evidence type="ECO:0000256" key="3">
    <source>
        <dbReference type="ARBA" id="ARBA00022555"/>
    </source>
</evidence>
<comment type="subcellular location">
    <subcellularLocation>
        <location evidence="1 18">Cytoplasm</location>
    </subcellularLocation>
</comment>
<dbReference type="UniPathway" id="UPA00060"/>
<dbReference type="HAMAP" id="MF_00021">
    <property type="entry name" value="ThiI"/>
    <property type="match status" value="1"/>
</dbReference>
<keyword evidence="5 18" id="KW-0547">Nucleotide-binding</keyword>
<evidence type="ECO:0000256" key="17">
    <source>
        <dbReference type="ARBA" id="ARBA00080570"/>
    </source>
</evidence>
<dbReference type="EMBL" id="BJXN01000014">
    <property type="protein sequence ID" value="GEM90447.1"/>
    <property type="molecule type" value="Genomic_DNA"/>
</dbReference>
<keyword evidence="4 18" id="KW-0808">Transferase</keyword>
<evidence type="ECO:0000256" key="10">
    <source>
        <dbReference type="ARBA" id="ARBA00052330"/>
    </source>
</evidence>
<dbReference type="Pfam" id="PF02568">
    <property type="entry name" value="ThiI"/>
    <property type="match status" value="1"/>
</dbReference>
<dbReference type="GO" id="GO:0004810">
    <property type="term" value="F:CCA tRNA nucleotidyltransferase activity"/>
    <property type="evidence" value="ECO:0007669"/>
    <property type="project" value="InterPro"/>
</dbReference>